<accession>A0A839QXX3</accession>
<evidence type="ECO:0000313" key="3">
    <source>
        <dbReference type="Proteomes" id="UP000523000"/>
    </source>
</evidence>
<dbReference type="Pfam" id="PF04248">
    <property type="entry name" value="NTP_transf_9"/>
    <property type="match status" value="1"/>
</dbReference>
<evidence type="ECO:0000259" key="1">
    <source>
        <dbReference type="Pfam" id="PF04248"/>
    </source>
</evidence>
<dbReference type="PANTHER" id="PTHR34310">
    <property type="entry name" value="DUF427 DOMAIN PROTEIN (AFU_ORTHOLOGUE AFUA_3G02220)"/>
    <property type="match status" value="1"/>
</dbReference>
<gene>
    <name evidence="2" type="ORF">E9229_003058</name>
</gene>
<dbReference type="PANTHER" id="PTHR34310:SF9">
    <property type="entry name" value="BLR5716 PROTEIN"/>
    <property type="match status" value="1"/>
</dbReference>
<evidence type="ECO:0000313" key="2">
    <source>
        <dbReference type="EMBL" id="MBB2996811.1"/>
    </source>
</evidence>
<dbReference type="Proteomes" id="UP000523000">
    <property type="component" value="Unassembled WGS sequence"/>
</dbReference>
<dbReference type="EMBL" id="JACHVS010000002">
    <property type="protein sequence ID" value="MBB2996811.1"/>
    <property type="molecule type" value="Genomic_DNA"/>
</dbReference>
<dbReference type="Gene3D" id="2.170.150.40">
    <property type="entry name" value="Domain of unknown function (DUF427)"/>
    <property type="match status" value="1"/>
</dbReference>
<dbReference type="InterPro" id="IPR007361">
    <property type="entry name" value="DUF427"/>
</dbReference>
<feature type="domain" description="DUF427" evidence="1">
    <location>
        <begin position="162"/>
        <end position="248"/>
    </location>
</feature>
<reference evidence="2 3" key="1">
    <citation type="submission" date="2020-08" db="EMBL/GenBank/DDBJ databases">
        <title>Sequencing the genomes of 1000 actinobacteria strains.</title>
        <authorList>
            <person name="Klenk H.-P."/>
        </authorList>
    </citation>
    <scope>NUCLEOTIDE SEQUENCE [LARGE SCALE GENOMIC DNA]</scope>
    <source>
        <strain evidence="2 3">DSM 22826</strain>
    </source>
</reference>
<sequence>MATQISHELDRLLPETRFEPTPKRIRAFLGSETVLDSVRAVLFWEPRRVVPCYAVPIDDVLAVLEPTPRAPEHETAPPAMRVLHPGIPFAAHSCPGLELDVQAGSARREAAAFRPRDPELNSYVAFSFNELSWMEEDEPVASHPRDPFHRVDVRASAARVLVTSGSLVLADSIHPKVVFETHMGPRYYLPPEDVHWQALLPTSSSTGCAYKGIASYWALADGEVDVAWSYLSPLPDAAGIADMVCFYDDRVQVTVSRGDVPASG</sequence>
<dbReference type="RefSeq" id="WP_183512378.1">
    <property type="nucleotide sequence ID" value="NZ_BAABGK010000111.1"/>
</dbReference>
<protein>
    <submittedName>
        <fullName evidence="2">Uncharacterized protein (DUF427 family)</fullName>
    </submittedName>
</protein>
<name>A0A839QXX3_9MICC</name>
<dbReference type="InterPro" id="IPR038694">
    <property type="entry name" value="DUF427_sf"/>
</dbReference>
<proteinExistence type="predicted"/>
<comment type="caution">
    <text evidence="2">The sequence shown here is derived from an EMBL/GenBank/DDBJ whole genome shotgun (WGS) entry which is preliminary data.</text>
</comment>
<organism evidence="2 3">
    <name type="scientific">Paeniglutamicibacter cryotolerans</name>
    <dbReference type="NCBI Taxonomy" id="670079"/>
    <lineage>
        <taxon>Bacteria</taxon>
        <taxon>Bacillati</taxon>
        <taxon>Actinomycetota</taxon>
        <taxon>Actinomycetes</taxon>
        <taxon>Micrococcales</taxon>
        <taxon>Micrococcaceae</taxon>
        <taxon>Paeniglutamicibacter</taxon>
    </lineage>
</organism>
<keyword evidence="3" id="KW-1185">Reference proteome</keyword>
<dbReference type="AlphaFoldDB" id="A0A839QXX3"/>